<dbReference type="PANTHER" id="PTHR34051:SF2">
    <property type="entry name" value="PROTEIN LPA3"/>
    <property type="match status" value="1"/>
</dbReference>
<reference evidence="4" key="1">
    <citation type="journal article" date="2023" name="Commun. Biol.">
        <title>Genome analysis of Parmales, the sister group of diatoms, reveals the evolutionary specialization of diatoms from phago-mixotrophs to photoautotrophs.</title>
        <authorList>
            <person name="Ban H."/>
            <person name="Sato S."/>
            <person name="Yoshikawa S."/>
            <person name="Yamada K."/>
            <person name="Nakamura Y."/>
            <person name="Ichinomiya M."/>
            <person name="Sato N."/>
            <person name="Blanc-Mathieu R."/>
            <person name="Endo H."/>
            <person name="Kuwata A."/>
            <person name="Ogata H."/>
        </authorList>
    </citation>
    <scope>NUCLEOTIDE SEQUENCE [LARGE SCALE GENOMIC DNA]</scope>
</reference>
<comment type="caution">
    <text evidence="3">The sequence shown here is derived from an EMBL/GenBank/DDBJ whole genome shotgun (WGS) entry which is preliminary data.</text>
</comment>
<feature type="chain" id="PRO_5040804698" description="DUF1995 domain-containing protein" evidence="1">
    <location>
        <begin position="21"/>
        <end position="324"/>
    </location>
</feature>
<name>A0A9W7LE41_9STRA</name>
<dbReference type="InterPro" id="IPR018962">
    <property type="entry name" value="DUF1995"/>
</dbReference>
<keyword evidence="1" id="KW-0732">Signal</keyword>
<dbReference type="InterPro" id="IPR044687">
    <property type="entry name" value="LPA3"/>
</dbReference>
<dbReference type="PANTHER" id="PTHR34051">
    <property type="entry name" value="PROTEIN LOW PSII ACCUMULATION 3, CHLOROPLASTIC"/>
    <property type="match status" value="1"/>
</dbReference>
<accession>A0A9W7LE41</accession>
<feature type="signal peptide" evidence="1">
    <location>
        <begin position="1"/>
        <end position="20"/>
    </location>
</feature>
<dbReference type="Proteomes" id="UP001165065">
    <property type="component" value="Unassembled WGS sequence"/>
</dbReference>
<feature type="domain" description="DUF1995" evidence="2">
    <location>
        <begin position="60"/>
        <end position="290"/>
    </location>
</feature>
<dbReference type="AlphaFoldDB" id="A0A9W7LE41"/>
<sequence length="324" mass="35160">MTPLVVLLVLLLSSISPTLTLTTSSLPPSISPYSKPDPLAFNEFVTAATTKALNEWVSSDSPKSVNGEIDFPVMLCGLGSAGQKGAFDDFDNISELESNAAFVVNMCARTGSLSNPSTYIIYPDLKELTVSKSSWVGSMYQKPTSTTIEQLASHHTTWVQPWGTKIAKFISESSLGDTSLLPDLSLSPSSTLNIYVQPGDGGPVEDWINLSNIQGISPSRCVVVNGALDKVRGGYYPSLFFPDLARVANSFFKDGETWDGVFVLKKLAEKGRFGWLYRVYPGKWQVWEQIAKRGGAGNVEVEDVLKWEGEGRPEIGDAIGHLLA</sequence>
<dbReference type="OrthoDB" id="199922at2759"/>
<evidence type="ECO:0000313" key="4">
    <source>
        <dbReference type="Proteomes" id="UP001165065"/>
    </source>
</evidence>
<proteinExistence type="predicted"/>
<dbReference type="Pfam" id="PF09353">
    <property type="entry name" value="DUF1995"/>
    <property type="match status" value="1"/>
</dbReference>
<gene>
    <name evidence="3" type="ORF">TrCOL_g9873</name>
</gene>
<dbReference type="EMBL" id="BRYA01000332">
    <property type="protein sequence ID" value="GMI47154.1"/>
    <property type="molecule type" value="Genomic_DNA"/>
</dbReference>
<evidence type="ECO:0000313" key="3">
    <source>
        <dbReference type="EMBL" id="GMI47154.1"/>
    </source>
</evidence>
<protein>
    <recommendedName>
        <fullName evidence="2">DUF1995 domain-containing protein</fullName>
    </recommendedName>
</protein>
<keyword evidence="4" id="KW-1185">Reference proteome</keyword>
<evidence type="ECO:0000259" key="2">
    <source>
        <dbReference type="Pfam" id="PF09353"/>
    </source>
</evidence>
<organism evidence="3 4">
    <name type="scientific">Triparma columacea</name>
    <dbReference type="NCBI Taxonomy" id="722753"/>
    <lineage>
        <taxon>Eukaryota</taxon>
        <taxon>Sar</taxon>
        <taxon>Stramenopiles</taxon>
        <taxon>Ochrophyta</taxon>
        <taxon>Bolidophyceae</taxon>
        <taxon>Parmales</taxon>
        <taxon>Triparmaceae</taxon>
        <taxon>Triparma</taxon>
    </lineage>
</organism>
<evidence type="ECO:0000256" key="1">
    <source>
        <dbReference type="SAM" id="SignalP"/>
    </source>
</evidence>